<evidence type="ECO:0000259" key="1">
    <source>
        <dbReference type="Pfam" id="PF03281"/>
    </source>
</evidence>
<dbReference type="Gene3D" id="1.10.1410.40">
    <property type="match status" value="1"/>
</dbReference>
<proteinExistence type="predicted"/>
<evidence type="ECO:0000313" key="3">
    <source>
        <dbReference type="EMBL" id="VDI09730.1"/>
    </source>
</evidence>
<comment type="caution">
    <text evidence="3">The sequence shown here is derived from an EMBL/GenBank/DDBJ whole genome shotgun (WGS) entry which is preliminary data.</text>
</comment>
<dbReference type="InterPro" id="IPR046906">
    <property type="entry name" value="Mab-21_HhH/H2TH-like"/>
</dbReference>
<feature type="domain" description="Mab-21-like HhH/H2TH-like" evidence="2">
    <location>
        <begin position="207"/>
        <end position="271"/>
    </location>
</feature>
<accession>A0A8B6CV92</accession>
<organism evidence="3 4">
    <name type="scientific">Mytilus galloprovincialis</name>
    <name type="common">Mediterranean mussel</name>
    <dbReference type="NCBI Taxonomy" id="29158"/>
    <lineage>
        <taxon>Eukaryota</taxon>
        <taxon>Metazoa</taxon>
        <taxon>Spiralia</taxon>
        <taxon>Lophotrochozoa</taxon>
        <taxon>Mollusca</taxon>
        <taxon>Bivalvia</taxon>
        <taxon>Autobranchia</taxon>
        <taxon>Pteriomorphia</taxon>
        <taxon>Mytilida</taxon>
        <taxon>Mytiloidea</taxon>
        <taxon>Mytilidae</taxon>
        <taxon>Mytilinae</taxon>
        <taxon>Mytilus</taxon>
    </lineage>
</organism>
<keyword evidence="4" id="KW-1185">Reference proteome</keyword>
<gene>
    <name evidence="3" type="ORF">MGAL_10B010923</name>
</gene>
<name>A0A8B6CV92_MYTGA</name>
<dbReference type="EMBL" id="UYJE01002325">
    <property type="protein sequence ID" value="VDI09730.1"/>
    <property type="molecule type" value="Genomic_DNA"/>
</dbReference>
<feature type="domain" description="Mab-21-like nucleotidyltransferase" evidence="1">
    <location>
        <begin position="121"/>
        <end position="191"/>
    </location>
</feature>
<sequence>MSINYYFAVYESEKDALQDFGAALVMDTEETMPESEKDALQDCGVVLVMDTEETQPCFTHLRVINYNSLSSCIKQVMEQHQGHNLLSSELYKAQLRKQLSLIRPDLNKIHGPCLSDKGDNMDFASCLKCDKWVSQAQPWISRSRLTWPSPELISKITSCGVLFVPIGNKGSINENLQWRISFSIAEKILIYSFSHTQLLCYALLKILLKEIVEKEKVDGSEKDEDLKGLLCSYFLKTLLFWISEETDTSVWRPDNIIPCFTACLQRLIYCIL</sequence>
<dbReference type="Pfam" id="PF20266">
    <property type="entry name" value="Mab-21_C"/>
    <property type="match status" value="1"/>
</dbReference>
<dbReference type="PANTHER" id="PTHR10656">
    <property type="entry name" value="CELL FATE DETERMINING PROTEIN MAB21-RELATED"/>
    <property type="match status" value="1"/>
</dbReference>
<dbReference type="Proteomes" id="UP000596742">
    <property type="component" value="Unassembled WGS sequence"/>
</dbReference>
<dbReference type="OrthoDB" id="6127746at2759"/>
<dbReference type="AlphaFoldDB" id="A0A8B6CV92"/>
<dbReference type="PANTHER" id="PTHR10656:SF69">
    <property type="entry name" value="MAB-21-LIKE HHH_H2TH-LIKE DOMAIN-CONTAINING PROTEIN"/>
    <property type="match status" value="1"/>
</dbReference>
<reference evidence="3" key="1">
    <citation type="submission" date="2018-11" db="EMBL/GenBank/DDBJ databases">
        <authorList>
            <person name="Alioto T."/>
            <person name="Alioto T."/>
        </authorList>
    </citation>
    <scope>NUCLEOTIDE SEQUENCE</scope>
</reference>
<evidence type="ECO:0008006" key="5">
    <source>
        <dbReference type="Google" id="ProtNLM"/>
    </source>
</evidence>
<dbReference type="InterPro" id="IPR046903">
    <property type="entry name" value="Mab-21-like_nuc_Trfase"/>
</dbReference>
<evidence type="ECO:0000259" key="2">
    <source>
        <dbReference type="Pfam" id="PF20266"/>
    </source>
</evidence>
<evidence type="ECO:0000313" key="4">
    <source>
        <dbReference type="Proteomes" id="UP000596742"/>
    </source>
</evidence>
<dbReference type="Pfam" id="PF03281">
    <property type="entry name" value="Mab-21"/>
    <property type="match status" value="1"/>
</dbReference>
<protein>
    <recommendedName>
        <fullName evidence="5">Mab-21-like HhH/H2TH-like domain-containing protein</fullName>
    </recommendedName>
</protein>